<organism evidence="9">
    <name type="scientific">hydrothermal vent metagenome</name>
    <dbReference type="NCBI Taxonomy" id="652676"/>
    <lineage>
        <taxon>unclassified sequences</taxon>
        <taxon>metagenomes</taxon>
        <taxon>ecological metagenomes</taxon>
    </lineage>
</organism>
<dbReference type="Pfam" id="PF00684">
    <property type="entry name" value="DnaJ_CXXCXGXG"/>
    <property type="match status" value="1"/>
</dbReference>
<dbReference type="InterPro" id="IPR002939">
    <property type="entry name" value="DnaJ_C"/>
</dbReference>
<dbReference type="PROSITE" id="PS00636">
    <property type="entry name" value="DNAJ_1"/>
    <property type="match status" value="1"/>
</dbReference>
<dbReference type="InterPro" id="IPR001623">
    <property type="entry name" value="DnaJ_domain"/>
</dbReference>
<dbReference type="EMBL" id="UOGC01000093">
    <property type="protein sequence ID" value="VAX19695.1"/>
    <property type="molecule type" value="Genomic_DNA"/>
</dbReference>
<feature type="domain" description="J" evidence="7">
    <location>
        <begin position="5"/>
        <end position="70"/>
    </location>
</feature>
<evidence type="ECO:0000256" key="3">
    <source>
        <dbReference type="ARBA" id="ARBA00022771"/>
    </source>
</evidence>
<accession>A0A3B1CLF3</accession>
<dbReference type="Gene3D" id="2.60.260.20">
    <property type="entry name" value="Urease metallochaperone UreE, N-terminal domain"/>
    <property type="match status" value="2"/>
</dbReference>
<dbReference type="PANTHER" id="PTHR43096">
    <property type="entry name" value="DNAJ HOMOLOG 1, MITOCHONDRIAL-RELATED"/>
    <property type="match status" value="1"/>
</dbReference>
<evidence type="ECO:0000313" key="9">
    <source>
        <dbReference type="EMBL" id="VAX19695.1"/>
    </source>
</evidence>
<dbReference type="GO" id="GO:0051082">
    <property type="term" value="F:unfolded protein binding"/>
    <property type="evidence" value="ECO:0007669"/>
    <property type="project" value="InterPro"/>
</dbReference>
<dbReference type="InterPro" id="IPR036869">
    <property type="entry name" value="J_dom_sf"/>
</dbReference>
<dbReference type="GO" id="GO:0031072">
    <property type="term" value="F:heat shock protein binding"/>
    <property type="evidence" value="ECO:0007669"/>
    <property type="project" value="InterPro"/>
</dbReference>
<dbReference type="PROSITE" id="PS50076">
    <property type="entry name" value="DNAJ_2"/>
    <property type="match status" value="1"/>
</dbReference>
<dbReference type="InterPro" id="IPR001305">
    <property type="entry name" value="HSP_DnaJ_Cys-rich_dom"/>
</dbReference>
<evidence type="ECO:0000256" key="1">
    <source>
        <dbReference type="ARBA" id="ARBA00022723"/>
    </source>
</evidence>
<dbReference type="GO" id="GO:0005737">
    <property type="term" value="C:cytoplasm"/>
    <property type="evidence" value="ECO:0007669"/>
    <property type="project" value="TreeGrafter"/>
</dbReference>
<keyword evidence="4" id="KW-0862">Zinc</keyword>
<dbReference type="NCBIfam" id="NF008035">
    <property type="entry name" value="PRK10767.1"/>
    <property type="match status" value="1"/>
</dbReference>
<evidence type="ECO:0000256" key="2">
    <source>
        <dbReference type="ARBA" id="ARBA00022737"/>
    </source>
</evidence>
<dbReference type="Gene3D" id="2.10.230.10">
    <property type="entry name" value="Heat shock protein DnaJ, cysteine-rich domain"/>
    <property type="match status" value="1"/>
</dbReference>
<dbReference type="InterPro" id="IPR018253">
    <property type="entry name" value="DnaJ_domain_CS"/>
</dbReference>
<evidence type="ECO:0000259" key="8">
    <source>
        <dbReference type="PROSITE" id="PS51188"/>
    </source>
</evidence>
<dbReference type="InterPro" id="IPR036410">
    <property type="entry name" value="HSP_DnaJ_Cys-rich_dom_sf"/>
</dbReference>
<dbReference type="SMART" id="SM00271">
    <property type="entry name" value="DnaJ"/>
    <property type="match status" value="1"/>
</dbReference>
<feature type="region of interest" description="Disordered" evidence="6">
    <location>
        <begin position="29"/>
        <end position="49"/>
    </location>
</feature>
<dbReference type="SUPFAM" id="SSF49493">
    <property type="entry name" value="HSP40/DnaJ peptide-binding domain"/>
    <property type="match status" value="2"/>
</dbReference>
<dbReference type="FunFam" id="1.10.287.110:FF:000034">
    <property type="entry name" value="Chaperone protein DnaJ"/>
    <property type="match status" value="1"/>
</dbReference>
<dbReference type="GO" id="GO:0008270">
    <property type="term" value="F:zinc ion binding"/>
    <property type="evidence" value="ECO:0007669"/>
    <property type="project" value="UniProtKB-KW"/>
</dbReference>
<dbReference type="InterPro" id="IPR008971">
    <property type="entry name" value="HSP40/DnaJ_pept-bd"/>
</dbReference>
<dbReference type="FunFam" id="2.60.260.20:FF:000005">
    <property type="entry name" value="Chaperone protein dnaJ 1, mitochondrial"/>
    <property type="match status" value="1"/>
</dbReference>
<dbReference type="PANTHER" id="PTHR43096:SF52">
    <property type="entry name" value="DNAJ HOMOLOG 1, MITOCHONDRIAL-RELATED"/>
    <property type="match status" value="1"/>
</dbReference>
<dbReference type="Pfam" id="PF01556">
    <property type="entry name" value="DnaJ_C"/>
    <property type="match status" value="1"/>
</dbReference>
<evidence type="ECO:0000256" key="4">
    <source>
        <dbReference type="ARBA" id="ARBA00022833"/>
    </source>
</evidence>
<keyword evidence="5" id="KW-0143">Chaperone</keyword>
<gene>
    <name evidence="9" type="ORF">MNBD_NITROSPINAE01-1602</name>
</gene>
<keyword evidence="3" id="KW-0863">Zinc-finger</keyword>
<reference evidence="9" key="1">
    <citation type="submission" date="2018-06" db="EMBL/GenBank/DDBJ databases">
        <authorList>
            <person name="Zhirakovskaya E."/>
        </authorList>
    </citation>
    <scope>NUCLEOTIDE SEQUENCE</scope>
</reference>
<keyword evidence="1" id="KW-0479">Metal-binding</keyword>
<dbReference type="CDD" id="cd06257">
    <property type="entry name" value="DnaJ"/>
    <property type="match status" value="1"/>
</dbReference>
<dbReference type="Gene3D" id="1.10.287.110">
    <property type="entry name" value="DnaJ domain"/>
    <property type="match status" value="1"/>
</dbReference>
<dbReference type="GO" id="GO:0009408">
    <property type="term" value="P:response to heat"/>
    <property type="evidence" value="ECO:0007669"/>
    <property type="project" value="InterPro"/>
</dbReference>
<dbReference type="CDD" id="cd10747">
    <property type="entry name" value="DnaJ_C"/>
    <property type="match status" value="1"/>
</dbReference>
<sequence length="367" mass="40834">MSKRDYYEVLSIERTVTVVELKKAYRKKAQEFHPDRNPDNPESEEKFKEASEAYAVLNDPEKRKLYDQFGHDGLKQSGFNGFSGFEEAFSSFGDIFEDFFGFSGRRSADPNQPRRGADLRYDLEISFLEAVFGIEKEFKIDKHVTCHKCKGGRSEPGHSPATCSTCDGQGKVTRSQGFFSIATACPACNGEGVKITHPCKKCRGLGTLRERKSLSMKAPAGVDTGSRLRLRGEGEAGKNGGPAGDLYVVIHVKEDKKFERHGDDVVVTVPITFPQAALGADIKIPTLEGEMDFTVKTGTQSDMLTRVSGHGVPRLQSYGRGDLIVRLIVETPKKLSHREEELYRELAKEAGSNVRPHQKGFFEKLMN</sequence>
<proteinExistence type="inferred from homology"/>
<dbReference type="SUPFAM" id="SSF57938">
    <property type="entry name" value="DnaJ/Hsp40 cysteine-rich domain"/>
    <property type="match status" value="1"/>
</dbReference>
<protein>
    <submittedName>
        <fullName evidence="9">Chaperone protein DnaJ</fullName>
    </submittedName>
</protein>
<dbReference type="GO" id="GO:0005524">
    <property type="term" value="F:ATP binding"/>
    <property type="evidence" value="ECO:0007669"/>
    <property type="project" value="InterPro"/>
</dbReference>
<keyword evidence="2" id="KW-0677">Repeat</keyword>
<dbReference type="SUPFAM" id="SSF46565">
    <property type="entry name" value="Chaperone J-domain"/>
    <property type="match status" value="1"/>
</dbReference>
<evidence type="ECO:0000256" key="6">
    <source>
        <dbReference type="SAM" id="MobiDB-lite"/>
    </source>
</evidence>
<dbReference type="NCBIfam" id="TIGR02349">
    <property type="entry name" value="DnaJ_bact"/>
    <property type="match status" value="1"/>
</dbReference>
<dbReference type="HAMAP" id="MF_01152">
    <property type="entry name" value="DnaJ"/>
    <property type="match status" value="1"/>
</dbReference>
<dbReference type="GO" id="GO:0042026">
    <property type="term" value="P:protein refolding"/>
    <property type="evidence" value="ECO:0007669"/>
    <property type="project" value="TreeGrafter"/>
</dbReference>
<name>A0A3B1CLF3_9ZZZZ</name>
<dbReference type="CDD" id="cd10719">
    <property type="entry name" value="DnaJ_zf"/>
    <property type="match status" value="1"/>
</dbReference>
<dbReference type="PROSITE" id="PS51188">
    <property type="entry name" value="ZF_CR"/>
    <property type="match status" value="1"/>
</dbReference>
<dbReference type="InterPro" id="IPR012724">
    <property type="entry name" value="DnaJ"/>
</dbReference>
<feature type="domain" description="CR-type" evidence="8">
    <location>
        <begin position="133"/>
        <end position="211"/>
    </location>
</feature>
<dbReference type="AlphaFoldDB" id="A0A3B1CLF3"/>
<dbReference type="Pfam" id="PF00226">
    <property type="entry name" value="DnaJ"/>
    <property type="match status" value="1"/>
</dbReference>
<evidence type="ECO:0000259" key="7">
    <source>
        <dbReference type="PROSITE" id="PS50076"/>
    </source>
</evidence>
<dbReference type="FunFam" id="2.10.230.10:FF:000002">
    <property type="entry name" value="Molecular chaperone DnaJ"/>
    <property type="match status" value="1"/>
</dbReference>
<dbReference type="PRINTS" id="PR00625">
    <property type="entry name" value="JDOMAIN"/>
</dbReference>
<evidence type="ECO:0000256" key="5">
    <source>
        <dbReference type="ARBA" id="ARBA00023186"/>
    </source>
</evidence>